<dbReference type="Proteomes" id="UP000192678">
    <property type="component" value="Unassembled WGS sequence"/>
</dbReference>
<evidence type="ECO:0000313" key="2">
    <source>
        <dbReference type="EMBL" id="SMC94518.1"/>
    </source>
</evidence>
<name>A0A1W2DBY5_9SPHI</name>
<dbReference type="EMBL" id="FWYB01000006">
    <property type="protein sequence ID" value="SMC94518.1"/>
    <property type="molecule type" value="Genomic_DNA"/>
</dbReference>
<feature type="transmembrane region" description="Helical" evidence="1">
    <location>
        <begin position="35"/>
        <end position="59"/>
    </location>
</feature>
<dbReference type="AlphaFoldDB" id="A0A1W2DBY5"/>
<keyword evidence="1" id="KW-0472">Membrane</keyword>
<keyword evidence="1" id="KW-1133">Transmembrane helix</keyword>
<dbReference type="OrthoDB" id="10006061at2"/>
<accession>A0A1W2DBY5</accession>
<evidence type="ECO:0000256" key="1">
    <source>
        <dbReference type="SAM" id="Phobius"/>
    </source>
</evidence>
<gene>
    <name evidence="2" type="ORF">SAMN04488101_10693</name>
</gene>
<sequence>MTLATFGLGGGEVLIIVLALFFIIALGNYGKNTVFGYWGSVLLAIVTTPLIAFAILAYVKYKAAKP</sequence>
<feature type="transmembrane region" description="Helical" evidence="1">
    <location>
        <begin position="12"/>
        <end position="29"/>
    </location>
</feature>
<keyword evidence="3" id="KW-1185">Reference proteome</keyword>
<proteinExistence type="predicted"/>
<dbReference type="STRING" id="475255.SAMN04488101_10693"/>
<keyword evidence="1" id="KW-0812">Transmembrane</keyword>
<dbReference type="RefSeq" id="WP_084289701.1">
    <property type="nucleotide sequence ID" value="NZ_FWYB01000006.1"/>
</dbReference>
<evidence type="ECO:0000313" key="3">
    <source>
        <dbReference type="Proteomes" id="UP000192678"/>
    </source>
</evidence>
<protein>
    <submittedName>
        <fullName evidence="2">Uncharacterized protein</fullName>
    </submittedName>
</protein>
<organism evidence="2 3">
    <name type="scientific">Pedobacter nyackensis</name>
    <dbReference type="NCBI Taxonomy" id="475255"/>
    <lineage>
        <taxon>Bacteria</taxon>
        <taxon>Pseudomonadati</taxon>
        <taxon>Bacteroidota</taxon>
        <taxon>Sphingobacteriia</taxon>
        <taxon>Sphingobacteriales</taxon>
        <taxon>Sphingobacteriaceae</taxon>
        <taxon>Pedobacter</taxon>
    </lineage>
</organism>
<reference evidence="2 3" key="1">
    <citation type="submission" date="2017-04" db="EMBL/GenBank/DDBJ databases">
        <authorList>
            <person name="Afonso C.L."/>
            <person name="Miller P.J."/>
            <person name="Scott M.A."/>
            <person name="Spackman E."/>
            <person name="Goraichik I."/>
            <person name="Dimitrov K.M."/>
            <person name="Suarez D.L."/>
            <person name="Swayne D.E."/>
        </authorList>
    </citation>
    <scope>NUCLEOTIDE SEQUENCE [LARGE SCALE GENOMIC DNA]</scope>
    <source>
        <strain evidence="2 3">DSM 19625</strain>
    </source>
</reference>